<dbReference type="Pfam" id="PF02771">
    <property type="entry name" value="Acyl-CoA_dh_N"/>
    <property type="match status" value="1"/>
</dbReference>
<feature type="domain" description="Acyl-CoA oxidase/dehydrogenase middle" evidence="7">
    <location>
        <begin position="461"/>
        <end position="555"/>
    </location>
</feature>
<evidence type="ECO:0000256" key="4">
    <source>
        <dbReference type="ARBA" id="ARBA00022827"/>
    </source>
</evidence>
<reference evidence="9" key="1">
    <citation type="submission" date="2022-08" db="EMBL/GenBank/DDBJ databases">
        <title>Whole genome sequencing of non-tuberculosis mycobacteria type-strains.</title>
        <authorList>
            <person name="Igarashi Y."/>
            <person name="Osugi A."/>
            <person name="Mitarai S."/>
        </authorList>
    </citation>
    <scope>NUCLEOTIDE SEQUENCE</scope>
    <source>
        <strain evidence="9">JCM 16369</strain>
    </source>
</reference>
<comment type="similarity">
    <text evidence="2">Belongs to the acyl-CoA dehydrogenase family.</text>
</comment>
<dbReference type="SUPFAM" id="SSF56645">
    <property type="entry name" value="Acyl-CoA dehydrogenase NM domain-like"/>
    <property type="match status" value="2"/>
</dbReference>
<keyword evidence="3" id="KW-0285">Flavoprotein</keyword>
<dbReference type="Gene3D" id="1.10.540.10">
    <property type="entry name" value="Acyl-CoA dehydrogenase/oxidase, N-terminal domain"/>
    <property type="match status" value="2"/>
</dbReference>
<feature type="domain" description="Acyl-CoA dehydrogenase/oxidase C-terminal" evidence="6">
    <location>
        <begin position="567"/>
        <end position="712"/>
    </location>
</feature>
<feature type="domain" description="Acyl-CoA dehydrogenase/oxidase C-terminal" evidence="6">
    <location>
        <begin position="209"/>
        <end position="333"/>
    </location>
</feature>
<accession>A0ABY3TVJ4</accession>
<dbReference type="SUPFAM" id="SSF47203">
    <property type="entry name" value="Acyl-CoA dehydrogenase C-terminal domain-like"/>
    <property type="match status" value="2"/>
</dbReference>
<dbReference type="InterPro" id="IPR052161">
    <property type="entry name" value="Mycobact_Acyl-CoA_DH"/>
</dbReference>
<sequence>MGIALTDDHRELSEVARSFLTTQKARAAARALLADDAEEARPPFWTELAGLGWLGLHVDEQYGGSGFGLPELVVVVDELGRAVAPGPFVPTVVASALVSAVGSDEQKARLLPGLVDGSVTAAIGFGGDVTLSGETASGDAGVVLGAGLADLLVVTAGDDVLLVERGADGVSVDLPGSLDRARRSGRVSLRDVSVAGNVLTGALPVAVALARTLFSAEAAGGASDCVDTAVEYAKVREQFGRTIATFQAIKHHCADMIVGSESAVAAAWDAARAFTDDQKQFELVAAAAAALAFPAYVRNAELNIQVHGGIGFTWEHDAHLHLRRALTVQAVLGGDGPVTDVFTLTQSGVSRANSLDLPAEADELRTQIRSDAAELAKLDEKAQLDELIASGYVMPHWPKPWGRAAGAVEQLLIEEEFAAAGIKRPDYGITGWVILTLIQHGTPSQIERFVEKALRKDEIWCQLFSEPSAGSDAAAVKTRATRVDGGWKITGQKVWTSGAHYCKRGLATVRTDFEVPKHAGITTVILDMEAPGVEVRPLRQITGGADFNEVFFNDVFVPDEDVVGEPNAGWTVARATLGNERVSIGGGAGTIAPAAAWLVSLTKAHGDRVAGAVQWVGRFLARDQALRLLNLRRVVRALEGAGPGPEGNITKLILAEQFQEQGTIAAALVGPDAALDGGEGEMAGRTALGSRALSIAGGTSEITRNQIAERILGMPRDPLIK</sequence>
<dbReference type="InterPro" id="IPR046373">
    <property type="entry name" value="Acyl-CoA_Oxase/DH_mid-dom_sf"/>
</dbReference>
<protein>
    <submittedName>
        <fullName evidence="9">Acyl-CoA dehydrogenase</fullName>
    </submittedName>
</protein>
<dbReference type="RefSeq" id="WP_071946624.1">
    <property type="nucleotide sequence ID" value="NZ_CP092362.2"/>
</dbReference>
<keyword evidence="5" id="KW-0560">Oxidoreductase</keyword>
<dbReference type="Pfam" id="PF00441">
    <property type="entry name" value="Acyl-CoA_dh_1"/>
    <property type="match status" value="2"/>
</dbReference>
<organism evidence="9 10">
    <name type="scientific">Mycolicibacterium crocinum</name>
    <dbReference type="NCBI Taxonomy" id="388459"/>
    <lineage>
        <taxon>Bacteria</taxon>
        <taxon>Bacillati</taxon>
        <taxon>Actinomycetota</taxon>
        <taxon>Actinomycetes</taxon>
        <taxon>Mycobacteriales</taxon>
        <taxon>Mycobacteriaceae</taxon>
        <taxon>Mycolicibacterium</taxon>
    </lineage>
</organism>
<evidence type="ECO:0000313" key="10">
    <source>
        <dbReference type="Proteomes" id="UP001055337"/>
    </source>
</evidence>
<name>A0ABY3TVJ4_9MYCO</name>
<evidence type="ECO:0000256" key="3">
    <source>
        <dbReference type="ARBA" id="ARBA00022630"/>
    </source>
</evidence>
<dbReference type="InterPro" id="IPR006091">
    <property type="entry name" value="Acyl-CoA_Oxase/DH_mid-dom"/>
</dbReference>
<comment type="cofactor">
    <cofactor evidence="1">
        <name>FAD</name>
        <dbReference type="ChEBI" id="CHEBI:57692"/>
    </cofactor>
</comment>
<evidence type="ECO:0000256" key="2">
    <source>
        <dbReference type="ARBA" id="ARBA00009347"/>
    </source>
</evidence>
<dbReference type="PANTHER" id="PTHR43292">
    <property type="entry name" value="ACYL-COA DEHYDROGENASE"/>
    <property type="match status" value="1"/>
</dbReference>
<keyword evidence="4" id="KW-0274">FAD</keyword>
<dbReference type="Gene3D" id="2.40.110.10">
    <property type="entry name" value="Butyryl-CoA Dehydrogenase, subunit A, domain 2"/>
    <property type="match status" value="1"/>
</dbReference>
<evidence type="ECO:0000256" key="5">
    <source>
        <dbReference type="ARBA" id="ARBA00023002"/>
    </source>
</evidence>
<dbReference type="InterPro" id="IPR037069">
    <property type="entry name" value="AcylCoA_DH/ox_N_sf"/>
</dbReference>
<evidence type="ECO:0000259" key="8">
    <source>
        <dbReference type="Pfam" id="PF02771"/>
    </source>
</evidence>
<evidence type="ECO:0000259" key="7">
    <source>
        <dbReference type="Pfam" id="PF02770"/>
    </source>
</evidence>
<dbReference type="EMBL" id="CP092362">
    <property type="protein sequence ID" value="ULN43329.1"/>
    <property type="molecule type" value="Genomic_DNA"/>
</dbReference>
<keyword evidence="10" id="KW-1185">Reference proteome</keyword>
<proteinExistence type="inferred from homology"/>
<dbReference type="InterPro" id="IPR009075">
    <property type="entry name" value="AcylCo_DH/oxidase_C"/>
</dbReference>
<dbReference type="InterPro" id="IPR013786">
    <property type="entry name" value="AcylCoA_DH/ox_N"/>
</dbReference>
<dbReference type="Gene3D" id="1.20.140.10">
    <property type="entry name" value="Butyryl-CoA Dehydrogenase, subunit A, domain 3"/>
    <property type="match status" value="2"/>
</dbReference>
<dbReference type="InterPro" id="IPR009100">
    <property type="entry name" value="AcylCoA_DH/oxidase_NM_dom_sf"/>
</dbReference>
<gene>
    <name evidence="9" type="ORF">MI149_09815</name>
</gene>
<dbReference type="PANTHER" id="PTHR43292:SF4">
    <property type="entry name" value="ACYL-COA DEHYDROGENASE FADE34"/>
    <property type="match status" value="1"/>
</dbReference>
<evidence type="ECO:0000259" key="6">
    <source>
        <dbReference type="Pfam" id="PF00441"/>
    </source>
</evidence>
<dbReference type="Pfam" id="PF02770">
    <property type="entry name" value="Acyl-CoA_dh_M"/>
    <property type="match status" value="1"/>
</dbReference>
<evidence type="ECO:0000313" key="9">
    <source>
        <dbReference type="EMBL" id="ULN43329.1"/>
    </source>
</evidence>
<dbReference type="Proteomes" id="UP001055337">
    <property type="component" value="Chromosome"/>
</dbReference>
<feature type="domain" description="Acyl-CoA dehydrogenase/oxidase N-terminal" evidence="8">
    <location>
        <begin position="6"/>
        <end position="117"/>
    </location>
</feature>
<evidence type="ECO:0000256" key="1">
    <source>
        <dbReference type="ARBA" id="ARBA00001974"/>
    </source>
</evidence>
<dbReference type="InterPro" id="IPR036250">
    <property type="entry name" value="AcylCo_DH-like_C"/>
</dbReference>